<dbReference type="PANTHER" id="PTHR37419:SF1">
    <property type="entry name" value="SERINE_THREONINE-PROTEIN KINASE TOXIN HIPA"/>
    <property type="match status" value="1"/>
</dbReference>
<dbReference type="Pfam" id="PF13657">
    <property type="entry name" value="Couple_hipA"/>
    <property type="match status" value="1"/>
</dbReference>
<evidence type="ECO:0000256" key="2">
    <source>
        <dbReference type="ARBA" id="ARBA00022777"/>
    </source>
</evidence>
<keyword evidence="1" id="KW-0808">Transferase</keyword>
<feature type="domain" description="HipA-like C-terminal" evidence="3">
    <location>
        <begin position="147"/>
        <end position="393"/>
    </location>
</feature>
<dbReference type="EMBL" id="UOFL01000016">
    <property type="protein sequence ID" value="VAW71251.1"/>
    <property type="molecule type" value="Genomic_DNA"/>
</dbReference>
<evidence type="ECO:0000259" key="3">
    <source>
        <dbReference type="Pfam" id="PF07804"/>
    </source>
</evidence>
<name>A0A3B0XUR0_9ZZZZ</name>
<dbReference type="PANTHER" id="PTHR37419">
    <property type="entry name" value="SERINE/THREONINE-PROTEIN KINASE TOXIN HIPA"/>
    <property type="match status" value="1"/>
</dbReference>
<dbReference type="AlphaFoldDB" id="A0A3B0XUR0"/>
<dbReference type="CDD" id="cd17808">
    <property type="entry name" value="HipA_Ec_like"/>
    <property type="match status" value="1"/>
</dbReference>
<proteinExistence type="predicted"/>
<evidence type="ECO:0000313" key="5">
    <source>
        <dbReference type="EMBL" id="VAW71251.1"/>
    </source>
</evidence>
<dbReference type="InterPro" id="IPR052028">
    <property type="entry name" value="HipA_Ser/Thr_kinase"/>
</dbReference>
<dbReference type="Pfam" id="PF07804">
    <property type="entry name" value="HipA_C"/>
    <property type="match status" value="1"/>
</dbReference>
<dbReference type="GO" id="GO:0004674">
    <property type="term" value="F:protein serine/threonine kinase activity"/>
    <property type="evidence" value="ECO:0007669"/>
    <property type="project" value="TreeGrafter"/>
</dbReference>
<protein>
    <submittedName>
        <fullName evidence="5">Toxin HigB / Protein kinase domain of HipA</fullName>
    </submittedName>
</protein>
<keyword evidence="2 5" id="KW-0418">Kinase</keyword>
<evidence type="ECO:0000259" key="4">
    <source>
        <dbReference type="Pfam" id="PF13657"/>
    </source>
</evidence>
<gene>
    <name evidence="5" type="ORF">MNBD_GAMMA12-3905</name>
</gene>
<sequence>MASLYVYMNGLVVGEYIQHKGGGQEFIYDDSWSDRRSAIPLSLSLPITQKHHKGETVYNYFDNLLPDNIDLRNRIQARFGATTNQAFDLLSYIGADCVGAIQLLTEPQPSNVKIIESEPVTSKAIADTLRNIRTKPLGMSDNSNFRISIAGAQEKTAFLRLNGKWHRPLNTTPTTHIFKLPIGKLEHSGIDLSDSVENEWLCLKIMNAFGLDVPTAEMKTFEEVKVLIVERFDRKWNHDDKWIIRLPQEDMCQINGISSTLKYESDGGPGIEMIMNCLKSSSNPHKDRFSFMKAVYLYWVLGAIDGHAKNFSVFLKAGGRFNLTPFYDVLSAYPLAEKRQIELKKIKMAMALRSKNTHYHWHNIMDRYWFSQAKKVYFPESLMTQIIEEVRDTKTKVMDTVFNKLPKGFPTQISSPIMERIVR</sequence>
<dbReference type="InterPro" id="IPR017508">
    <property type="entry name" value="HipA_N1"/>
</dbReference>
<organism evidence="5">
    <name type="scientific">hydrothermal vent metagenome</name>
    <dbReference type="NCBI Taxonomy" id="652676"/>
    <lineage>
        <taxon>unclassified sequences</taxon>
        <taxon>metagenomes</taxon>
        <taxon>ecological metagenomes</taxon>
    </lineage>
</organism>
<dbReference type="NCBIfam" id="TIGR03071">
    <property type="entry name" value="couple_hipA"/>
    <property type="match status" value="1"/>
</dbReference>
<dbReference type="GO" id="GO:0005829">
    <property type="term" value="C:cytosol"/>
    <property type="evidence" value="ECO:0007669"/>
    <property type="project" value="TreeGrafter"/>
</dbReference>
<accession>A0A3B0XUR0</accession>
<dbReference type="InterPro" id="IPR012893">
    <property type="entry name" value="HipA-like_C"/>
</dbReference>
<evidence type="ECO:0000256" key="1">
    <source>
        <dbReference type="ARBA" id="ARBA00022679"/>
    </source>
</evidence>
<feature type="domain" description="HipA N-terminal subdomain 1" evidence="4">
    <location>
        <begin position="4"/>
        <end position="103"/>
    </location>
</feature>
<reference evidence="5" key="1">
    <citation type="submission" date="2018-06" db="EMBL/GenBank/DDBJ databases">
        <authorList>
            <person name="Zhirakovskaya E."/>
        </authorList>
    </citation>
    <scope>NUCLEOTIDE SEQUENCE</scope>
</reference>